<organism evidence="1 2">
    <name type="scientific">Acidiferrimicrobium australe</name>
    <dbReference type="NCBI Taxonomy" id="2664430"/>
    <lineage>
        <taxon>Bacteria</taxon>
        <taxon>Bacillati</taxon>
        <taxon>Actinomycetota</taxon>
        <taxon>Acidimicrobiia</taxon>
        <taxon>Acidimicrobiales</taxon>
        <taxon>Acidimicrobiaceae</taxon>
        <taxon>Acidiferrimicrobium</taxon>
    </lineage>
</organism>
<name>A0ABW9QWX5_9ACTN</name>
<evidence type="ECO:0000313" key="2">
    <source>
        <dbReference type="Proteomes" id="UP000437736"/>
    </source>
</evidence>
<evidence type="ECO:0000313" key="1">
    <source>
        <dbReference type="EMBL" id="MST34041.1"/>
    </source>
</evidence>
<gene>
    <name evidence="1" type="ORF">GHK86_15090</name>
</gene>
<dbReference type="Proteomes" id="UP000437736">
    <property type="component" value="Unassembled WGS sequence"/>
</dbReference>
<proteinExistence type="predicted"/>
<protein>
    <submittedName>
        <fullName evidence="1">Uncharacterized protein</fullName>
    </submittedName>
</protein>
<accession>A0ABW9QWX5</accession>
<dbReference type="EMBL" id="WJHE01000822">
    <property type="protein sequence ID" value="MST34041.1"/>
    <property type="molecule type" value="Genomic_DNA"/>
</dbReference>
<sequence length="102" mass="10603">MTDDRSDKRRELVARLSDAAAELDDLHVVARDHAPFGSGDLLSLADELQAMTARLHEHAGHLAVDVVLHPAPSLPAGGAGEPVVAPDALDPLHAGCGGVRYG</sequence>
<comment type="caution">
    <text evidence="1">The sequence shown here is derived from an EMBL/GenBank/DDBJ whole genome shotgun (WGS) entry which is preliminary data.</text>
</comment>
<reference evidence="1 2" key="1">
    <citation type="submission" date="2019-11" db="EMBL/GenBank/DDBJ databases">
        <title>Acidiferrimicrobium australis gen. nov., sp. nov., an acidophilic and obligately heterotrophic, member of the Actinobacteria that catalyses dissimilatory oxido- reduction of iron isolated from metal-rich acidic water in Chile.</title>
        <authorList>
            <person name="Gonzalez D."/>
            <person name="Huber K."/>
            <person name="Hedrich S."/>
            <person name="Rojas-Villalobos C."/>
            <person name="Quatrini R."/>
            <person name="Dinamarca M.A."/>
            <person name="Schwarz A."/>
            <person name="Canales C."/>
            <person name="Nancucheo I."/>
        </authorList>
    </citation>
    <scope>NUCLEOTIDE SEQUENCE [LARGE SCALE GENOMIC DNA]</scope>
    <source>
        <strain evidence="1 2">USS-CCA1</strain>
    </source>
</reference>
<keyword evidence="2" id="KW-1185">Reference proteome</keyword>